<dbReference type="SUPFAM" id="SSF55447">
    <property type="entry name" value="CO dehydrogenase flavoprotein C-terminal domain-like"/>
    <property type="match status" value="1"/>
</dbReference>
<dbReference type="CDD" id="cd00207">
    <property type="entry name" value="fer2"/>
    <property type="match status" value="1"/>
</dbReference>
<dbReference type="GO" id="GO:0016491">
    <property type="term" value="F:oxidoreductase activity"/>
    <property type="evidence" value="ECO:0007669"/>
    <property type="project" value="UniProtKB-KW"/>
</dbReference>
<reference evidence="8 9" key="1">
    <citation type="submission" date="2019-08" db="EMBL/GenBank/DDBJ databases">
        <title>Genomes of Antarctic Bizionia species.</title>
        <authorList>
            <person name="Bowman J.P."/>
        </authorList>
    </citation>
    <scope>NUCLEOTIDE SEQUENCE [LARGE SCALE GENOMIC DNA]</scope>
    <source>
        <strain evidence="8 9">APA-1</strain>
    </source>
</reference>
<dbReference type="Proteomes" id="UP000324358">
    <property type="component" value="Unassembled WGS sequence"/>
</dbReference>
<protein>
    <submittedName>
        <fullName evidence="8">2Fe-2S iron-sulfur cluster binding domain-containing protein</fullName>
    </submittedName>
</protein>
<dbReference type="Pfam" id="PF00941">
    <property type="entry name" value="FAD_binding_5"/>
    <property type="match status" value="1"/>
</dbReference>
<dbReference type="GO" id="GO:0071949">
    <property type="term" value="F:FAD binding"/>
    <property type="evidence" value="ECO:0007669"/>
    <property type="project" value="InterPro"/>
</dbReference>
<dbReference type="PROSITE" id="PS51387">
    <property type="entry name" value="FAD_PCMH"/>
    <property type="match status" value="1"/>
</dbReference>
<dbReference type="InterPro" id="IPR001041">
    <property type="entry name" value="2Fe-2S_ferredoxin-type"/>
</dbReference>
<dbReference type="InterPro" id="IPR016169">
    <property type="entry name" value="FAD-bd_PCMH_sub2"/>
</dbReference>
<dbReference type="PANTHER" id="PTHR45444">
    <property type="entry name" value="XANTHINE DEHYDROGENASE"/>
    <property type="match status" value="1"/>
</dbReference>
<keyword evidence="2" id="KW-0479">Metal-binding</keyword>
<comment type="caution">
    <text evidence="8">The sequence shown here is derived from an EMBL/GenBank/DDBJ whole genome shotgun (WGS) entry which is preliminary data.</text>
</comment>
<evidence type="ECO:0000313" key="8">
    <source>
        <dbReference type="EMBL" id="TYB73598.1"/>
    </source>
</evidence>
<feature type="domain" description="FAD-binding PCMH-type" evidence="7">
    <location>
        <begin position="173"/>
        <end position="350"/>
    </location>
</feature>
<dbReference type="InterPro" id="IPR036884">
    <property type="entry name" value="2Fe-2S-bd_dom_sf"/>
</dbReference>
<feature type="domain" description="2Fe-2S ferredoxin-type" evidence="6">
    <location>
        <begin position="1"/>
        <end position="85"/>
    </location>
</feature>
<keyword evidence="4" id="KW-0560">Oxidoreductase</keyword>
<dbReference type="Gene3D" id="3.30.390.50">
    <property type="entry name" value="CO dehydrogenase flavoprotein, C-terminal domain"/>
    <property type="match status" value="1"/>
</dbReference>
<dbReference type="InterPro" id="IPR002346">
    <property type="entry name" value="Mopterin_DH_FAD-bd"/>
</dbReference>
<organism evidence="8 9">
    <name type="scientific">Bizionia algoritergicola</name>
    <dbReference type="NCBI Taxonomy" id="291187"/>
    <lineage>
        <taxon>Bacteria</taxon>
        <taxon>Pseudomonadati</taxon>
        <taxon>Bacteroidota</taxon>
        <taxon>Flavobacteriia</taxon>
        <taxon>Flavobacteriales</taxon>
        <taxon>Flavobacteriaceae</taxon>
        <taxon>Bizionia</taxon>
    </lineage>
</organism>
<dbReference type="RefSeq" id="WP_066247911.1">
    <property type="nucleotide sequence ID" value="NZ_VSKL01000002.1"/>
</dbReference>
<evidence type="ECO:0000256" key="1">
    <source>
        <dbReference type="ARBA" id="ARBA00022630"/>
    </source>
</evidence>
<accession>A0A5D0QYL4</accession>
<gene>
    <name evidence="8" type="ORF">ES675_08055</name>
</gene>
<dbReference type="PROSITE" id="PS00197">
    <property type="entry name" value="2FE2S_FER_1"/>
    <property type="match status" value="1"/>
</dbReference>
<dbReference type="PROSITE" id="PS51085">
    <property type="entry name" value="2FE2S_FER_2"/>
    <property type="match status" value="1"/>
</dbReference>
<name>A0A5D0QYL4_9FLAO</name>
<evidence type="ECO:0000256" key="5">
    <source>
        <dbReference type="ARBA" id="ARBA00023004"/>
    </source>
</evidence>
<keyword evidence="1" id="KW-0285">Flavoprotein</keyword>
<dbReference type="Pfam" id="PF00111">
    <property type="entry name" value="Fer2"/>
    <property type="match status" value="1"/>
</dbReference>
<dbReference type="GO" id="GO:0005506">
    <property type="term" value="F:iron ion binding"/>
    <property type="evidence" value="ECO:0007669"/>
    <property type="project" value="InterPro"/>
</dbReference>
<dbReference type="InterPro" id="IPR016166">
    <property type="entry name" value="FAD-bd_PCMH"/>
</dbReference>
<dbReference type="InterPro" id="IPR012675">
    <property type="entry name" value="Beta-grasp_dom_sf"/>
</dbReference>
<keyword evidence="3" id="KW-0274">FAD</keyword>
<dbReference type="AlphaFoldDB" id="A0A5D0QYL4"/>
<dbReference type="Pfam" id="PF03450">
    <property type="entry name" value="CO_deh_flav_C"/>
    <property type="match status" value="1"/>
</dbReference>
<dbReference type="Gene3D" id="3.10.20.30">
    <property type="match status" value="1"/>
</dbReference>
<dbReference type="SUPFAM" id="SSF56176">
    <property type="entry name" value="FAD-binding/transporter-associated domain-like"/>
    <property type="match status" value="1"/>
</dbReference>
<evidence type="ECO:0000259" key="7">
    <source>
        <dbReference type="PROSITE" id="PS51387"/>
    </source>
</evidence>
<dbReference type="Gene3D" id="3.30.465.10">
    <property type="match status" value="1"/>
</dbReference>
<keyword evidence="5" id="KW-0408">Iron</keyword>
<dbReference type="InterPro" id="IPR006058">
    <property type="entry name" value="2Fe2S_fd_BS"/>
</dbReference>
<dbReference type="Pfam" id="PF01799">
    <property type="entry name" value="Fer2_2"/>
    <property type="match status" value="1"/>
</dbReference>
<evidence type="ECO:0000256" key="3">
    <source>
        <dbReference type="ARBA" id="ARBA00022827"/>
    </source>
</evidence>
<evidence type="ECO:0000256" key="2">
    <source>
        <dbReference type="ARBA" id="ARBA00022723"/>
    </source>
</evidence>
<dbReference type="SUPFAM" id="SSF54292">
    <property type="entry name" value="2Fe-2S ferredoxin-like"/>
    <property type="match status" value="1"/>
</dbReference>
<dbReference type="EMBL" id="VSKL01000002">
    <property type="protein sequence ID" value="TYB73598.1"/>
    <property type="molecule type" value="Genomic_DNA"/>
</dbReference>
<dbReference type="InterPro" id="IPR036683">
    <property type="entry name" value="CO_DH_flav_C_dom_sf"/>
</dbReference>
<dbReference type="InterPro" id="IPR036010">
    <property type="entry name" value="2Fe-2S_ferredoxin-like_sf"/>
</dbReference>
<evidence type="ECO:0000259" key="6">
    <source>
        <dbReference type="PROSITE" id="PS51085"/>
    </source>
</evidence>
<evidence type="ECO:0000313" key="9">
    <source>
        <dbReference type="Proteomes" id="UP000324358"/>
    </source>
</evidence>
<dbReference type="SUPFAM" id="SSF47741">
    <property type="entry name" value="CO dehydrogenase ISP C-domain like"/>
    <property type="match status" value="1"/>
</dbReference>
<dbReference type="Gene3D" id="1.10.150.120">
    <property type="entry name" value="[2Fe-2S]-binding domain"/>
    <property type="match status" value="1"/>
</dbReference>
<dbReference type="OrthoDB" id="9796880at2"/>
<evidence type="ECO:0000256" key="4">
    <source>
        <dbReference type="ARBA" id="ARBA00023002"/>
    </source>
</evidence>
<dbReference type="InterPro" id="IPR036318">
    <property type="entry name" value="FAD-bd_PCMH-like_sf"/>
</dbReference>
<dbReference type="SMART" id="SM01092">
    <property type="entry name" value="CO_deh_flav_C"/>
    <property type="match status" value="1"/>
</dbReference>
<dbReference type="InterPro" id="IPR005107">
    <property type="entry name" value="CO_DH_flav_C"/>
</dbReference>
<keyword evidence="9" id="KW-1185">Reference proteome</keyword>
<dbReference type="GO" id="GO:0051537">
    <property type="term" value="F:2 iron, 2 sulfur cluster binding"/>
    <property type="evidence" value="ECO:0007669"/>
    <property type="project" value="InterPro"/>
</dbReference>
<dbReference type="PANTHER" id="PTHR45444:SF3">
    <property type="entry name" value="XANTHINE DEHYDROGENASE"/>
    <property type="match status" value="1"/>
</dbReference>
<proteinExistence type="predicted"/>
<sequence>MITFILNNKTIKTPEHSGMTLLDFVRYQQRLTGTKIGCREGDCGACTVLVGTLNANGVIEYQTITSCISPLGNAHGKHIVTVEGTNLKDKLTTSQEAMKANYATQCGFCTPGFVVSLTGFALSNSEKNYSNALDAISGNICRCTGYKAIEKAALQVVEKLENHEVHSLGWLIDHGFIPEYFKSIPQRLLDIEAKNLNQPKGKFVSGGTDLYVQQADHLADNDVHLIAEKDYLKGITINDTICSIGTNATVTDLWNHTELNNLLPNLRKHLKLVSSEQIRNMASFGGNLVNASPIGDMTIFFLALNSDVTIIDENENERTVALKNFYQDYKKFDLNDRELLKEIRFNLPTKQSYFNFEKVCKRTHLDIASVNSAIHIAVNDDHISEVHVSIGGVAAIPKYLHETSKFLRGKDLTVEIIMQANKILQSEISPISDVRGTSDYKRLLARQLFFAHFTTLFPKQFTLNDFVQHA</sequence>
<dbReference type="InterPro" id="IPR002888">
    <property type="entry name" value="2Fe-2S-bd"/>
</dbReference>
<dbReference type="InterPro" id="IPR016208">
    <property type="entry name" value="Ald_Oxase/xanthine_DH-like"/>
</dbReference>